<keyword evidence="2" id="KW-1185">Reference proteome</keyword>
<proteinExistence type="predicted"/>
<gene>
    <name evidence="1" type="ORF">APZ42_031066</name>
</gene>
<dbReference type="AlphaFoldDB" id="A0A0P5XPG7"/>
<name>A0A0P5XPG7_9CRUS</name>
<reference evidence="1 2" key="1">
    <citation type="submission" date="2016-03" db="EMBL/GenBank/DDBJ databases">
        <title>EvidentialGene: Evidence-directed Construction of Genes on Genomes.</title>
        <authorList>
            <person name="Gilbert D.G."/>
            <person name="Choi J.-H."/>
            <person name="Mockaitis K."/>
            <person name="Colbourne J."/>
            <person name="Pfrender M."/>
        </authorList>
    </citation>
    <scope>NUCLEOTIDE SEQUENCE [LARGE SCALE GENOMIC DNA]</scope>
    <source>
        <strain evidence="1 2">Xinb3</strain>
        <tissue evidence="1">Complete organism</tissue>
    </source>
</reference>
<dbReference type="Proteomes" id="UP000076858">
    <property type="component" value="Unassembled WGS sequence"/>
</dbReference>
<evidence type="ECO:0000313" key="1">
    <source>
        <dbReference type="EMBL" id="KZS05679.1"/>
    </source>
</evidence>
<protein>
    <submittedName>
        <fullName evidence="1">Uncharacterized protein</fullName>
    </submittedName>
</protein>
<dbReference type="EMBL" id="LRGB01002869">
    <property type="protein sequence ID" value="KZS05679.1"/>
    <property type="molecule type" value="Genomic_DNA"/>
</dbReference>
<organism evidence="1 2">
    <name type="scientific">Daphnia magna</name>
    <dbReference type="NCBI Taxonomy" id="35525"/>
    <lineage>
        <taxon>Eukaryota</taxon>
        <taxon>Metazoa</taxon>
        <taxon>Ecdysozoa</taxon>
        <taxon>Arthropoda</taxon>
        <taxon>Crustacea</taxon>
        <taxon>Branchiopoda</taxon>
        <taxon>Diplostraca</taxon>
        <taxon>Cladocera</taxon>
        <taxon>Anomopoda</taxon>
        <taxon>Daphniidae</taxon>
        <taxon>Daphnia</taxon>
    </lineage>
</organism>
<accession>A0A0P5XPG7</accession>
<evidence type="ECO:0000313" key="2">
    <source>
        <dbReference type="Proteomes" id="UP000076858"/>
    </source>
</evidence>
<sequence>MLLHFVCTLEGPAVKSHDECILFFSFSESLSYHIIIPAEMGVNSMTFSCCLSLSNINNVLRGLHTSRMA</sequence>
<comment type="caution">
    <text evidence="1">The sequence shown here is derived from an EMBL/GenBank/DDBJ whole genome shotgun (WGS) entry which is preliminary data.</text>
</comment>